<evidence type="ECO:0000259" key="2">
    <source>
        <dbReference type="Pfam" id="PF02355"/>
    </source>
</evidence>
<accession>A0A7C5HFF0</accession>
<keyword evidence="1" id="KW-0812">Transmembrane</keyword>
<sequence>DFSFTLLIGVMVGTYSSIYVVASIVVDWQRKYPSRRR</sequence>
<comment type="caution">
    <text evidence="3">The sequence shown here is derived from an EMBL/GenBank/DDBJ whole genome shotgun (WGS) entry which is preliminary data.</text>
</comment>
<feature type="domain" description="Protein export membrane protein SecD/SecF C-terminal" evidence="2">
    <location>
        <begin position="1"/>
        <end position="30"/>
    </location>
</feature>
<dbReference type="Pfam" id="PF02355">
    <property type="entry name" value="SecD_SecF_C"/>
    <property type="match status" value="1"/>
</dbReference>
<keyword evidence="1" id="KW-1133">Transmembrane helix</keyword>
<organism evidence="3">
    <name type="scientific">candidate division WOR-3 bacterium</name>
    <dbReference type="NCBI Taxonomy" id="2052148"/>
    <lineage>
        <taxon>Bacteria</taxon>
        <taxon>Bacteria division WOR-3</taxon>
    </lineage>
</organism>
<dbReference type="InterPro" id="IPR048634">
    <property type="entry name" value="SecD_SecF_C"/>
</dbReference>
<evidence type="ECO:0000313" key="3">
    <source>
        <dbReference type="EMBL" id="HHE04551.1"/>
    </source>
</evidence>
<feature type="transmembrane region" description="Helical" evidence="1">
    <location>
        <begin position="6"/>
        <end position="28"/>
    </location>
</feature>
<gene>
    <name evidence="3" type="ORF">ENL19_00650</name>
</gene>
<dbReference type="AlphaFoldDB" id="A0A7C5HFF0"/>
<dbReference type="Proteomes" id="UP000886110">
    <property type="component" value="Unassembled WGS sequence"/>
</dbReference>
<dbReference type="EMBL" id="DRTB01000044">
    <property type="protein sequence ID" value="HHE04551.1"/>
    <property type="molecule type" value="Genomic_DNA"/>
</dbReference>
<feature type="non-terminal residue" evidence="3">
    <location>
        <position position="1"/>
    </location>
</feature>
<keyword evidence="1" id="KW-0472">Membrane</keyword>
<proteinExistence type="predicted"/>
<protein>
    <submittedName>
        <fullName evidence="3">Protein translocase subunit SecF</fullName>
    </submittedName>
</protein>
<evidence type="ECO:0000256" key="1">
    <source>
        <dbReference type="SAM" id="Phobius"/>
    </source>
</evidence>
<reference evidence="3" key="1">
    <citation type="journal article" date="2020" name="mSystems">
        <title>Genome- and Community-Level Interaction Insights into Carbon Utilization and Element Cycling Functions of Hydrothermarchaeota in Hydrothermal Sediment.</title>
        <authorList>
            <person name="Zhou Z."/>
            <person name="Liu Y."/>
            <person name="Xu W."/>
            <person name="Pan J."/>
            <person name="Luo Z.H."/>
            <person name="Li M."/>
        </authorList>
    </citation>
    <scope>NUCLEOTIDE SEQUENCE [LARGE SCALE GENOMIC DNA]</scope>
    <source>
        <strain evidence="3">HyVt-74</strain>
    </source>
</reference>
<name>A0A7C5HFF0_UNCW3</name>